<dbReference type="GO" id="GO:0003824">
    <property type="term" value="F:catalytic activity"/>
    <property type="evidence" value="ECO:0007669"/>
    <property type="project" value="UniProtKB-ARBA"/>
</dbReference>
<keyword evidence="3" id="KW-0812">Transmembrane</keyword>
<evidence type="ECO:0000256" key="2">
    <source>
        <dbReference type="SAM" id="Coils"/>
    </source>
</evidence>
<dbReference type="KEGG" id="mbur:EQU24_10055"/>
<dbReference type="InterPro" id="IPR000014">
    <property type="entry name" value="PAS"/>
</dbReference>
<feature type="domain" description="PAC" evidence="5">
    <location>
        <begin position="443"/>
        <end position="497"/>
    </location>
</feature>
<feature type="domain" description="GGDEF" evidence="6">
    <location>
        <begin position="529"/>
        <end position="660"/>
    </location>
</feature>
<dbReference type="EMBL" id="CP035467">
    <property type="protein sequence ID" value="QCW82537.1"/>
    <property type="molecule type" value="Genomic_DNA"/>
</dbReference>
<dbReference type="InterPro" id="IPR000700">
    <property type="entry name" value="PAS-assoc_C"/>
</dbReference>
<dbReference type="PANTHER" id="PTHR46663">
    <property type="entry name" value="DIGUANYLATE CYCLASE DGCT-RELATED"/>
    <property type="match status" value="1"/>
</dbReference>
<dbReference type="Gene3D" id="3.30.450.20">
    <property type="entry name" value="PAS domain"/>
    <property type="match status" value="2"/>
</dbReference>
<dbReference type="Pfam" id="PF00990">
    <property type="entry name" value="GGDEF"/>
    <property type="match status" value="1"/>
</dbReference>
<feature type="coiled-coil region" evidence="2">
    <location>
        <begin position="172"/>
        <end position="206"/>
    </location>
</feature>
<dbReference type="SUPFAM" id="SSF55785">
    <property type="entry name" value="PYP-like sensor domain (PAS domain)"/>
    <property type="match status" value="2"/>
</dbReference>
<evidence type="ECO:0000256" key="3">
    <source>
        <dbReference type="SAM" id="Phobius"/>
    </source>
</evidence>
<dbReference type="AlphaFoldDB" id="A0A4P9UMX0"/>
<dbReference type="PROSITE" id="PS50887">
    <property type="entry name" value="GGDEF"/>
    <property type="match status" value="1"/>
</dbReference>
<dbReference type="PROSITE" id="PS50112">
    <property type="entry name" value="PAS"/>
    <property type="match status" value="1"/>
</dbReference>
<evidence type="ECO:0000313" key="7">
    <source>
        <dbReference type="EMBL" id="QCW82537.1"/>
    </source>
</evidence>
<feature type="transmembrane region" description="Helical" evidence="3">
    <location>
        <begin position="213"/>
        <end position="233"/>
    </location>
</feature>
<comment type="cofactor">
    <cofactor evidence="1">
        <name>Mg(2+)</name>
        <dbReference type="ChEBI" id="CHEBI:18420"/>
    </cofactor>
</comment>
<dbReference type="InterPro" id="IPR029787">
    <property type="entry name" value="Nucleotide_cyclase"/>
</dbReference>
<dbReference type="SMART" id="SM00091">
    <property type="entry name" value="PAS"/>
    <property type="match status" value="2"/>
</dbReference>
<dbReference type="CDD" id="cd01949">
    <property type="entry name" value="GGDEF"/>
    <property type="match status" value="1"/>
</dbReference>
<dbReference type="Gene3D" id="3.30.70.270">
    <property type="match status" value="1"/>
</dbReference>
<keyword evidence="2" id="KW-0175">Coiled coil</keyword>
<dbReference type="PANTHER" id="PTHR46663:SF3">
    <property type="entry name" value="SLL0267 PROTEIN"/>
    <property type="match status" value="1"/>
</dbReference>
<dbReference type="RefSeq" id="WP_017839628.1">
    <property type="nucleotide sequence ID" value="NZ_CP035467.1"/>
</dbReference>
<dbReference type="NCBIfam" id="TIGR00254">
    <property type="entry name" value="GGDEF"/>
    <property type="match status" value="1"/>
</dbReference>
<evidence type="ECO:0000259" key="4">
    <source>
        <dbReference type="PROSITE" id="PS50112"/>
    </source>
</evidence>
<feature type="domain" description="PAS" evidence="4">
    <location>
        <begin position="372"/>
        <end position="417"/>
    </location>
</feature>
<evidence type="ECO:0000313" key="8">
    <source>
        <dbReference type="Proteomes" id="UP000305881"/>
    </source>
</evidence>
<dbReference type="SUPFAM" id="SSF55073">
    <property type="entry name" value="Nucleotide cyclase"/>
    <property type="match status" value="1"/>
</dbReference>
<dbReference type="SMART" id="SM00267">
    <property type="entry name" value="GGDEF"/>
    <property type="match status" value="1"/>
</dbReference>
<dbReference type="PROSITE" id="PS50113">
    <property type="entry name" value="PAC"/>
    <property type="match status" value="1"/>
</dbReference>
<name>A0A4P9UMX0_METBY</name>
<dbReference type="NCBIfam" id="TIGR00229">
    <property type="entry name" value="sensory_box"/>
    <property type="match status" value="2"/>
</dbReference>
<keyword evidence="3" id="KW-0472">Membrane</keyword>
<evidence type="ECO:0000256" key="1">
    <source>
        <dbReference type="ARBA" id="ARBA00001946"/>
    </source>
</evidence>
<dbReference type="FunFam" id="3.30.70.270:FF:000001">
    <property type="entry name" value="Diguanylate cyclase domain protein"/>
    <property type="match status" value="1"/>
</dbReference>
<dbReference type="Pfam" id="PF13426">
    <property type="entry name" value="PAS_9"/>
    <property type="match status" value="2"/>
</dbReference>
<gene>
    <name evidence="7" type="ORF">EQU24_10055</name>
</gene>
<dbReference type="CDD" id="cd00130">
    <property type="entry name" value="PAS"/>
    <property type="match status" value="2"/>
</dbReference>
<dbReference type="Proteomes" id="UP000305881">
    <property type="component" value="Chromosome"/>
</dbReference>
<dbReference type="SMART" id="SM00086">
    <property type="entry name" value="PAC"/>
    <property type="match status" value="2"/>
</dbReference>
<sequence>MATNKVYDSRGHGWSTRKKVVFIIGLFGLISVSLVGMIYWNGNIFEGVRSYVRGEGLWAKAQKDAVFYLTQYSYSHAEADYLAYLEALEIISGDSTARTALSQFPPDKQTAREGFLQGQNHPDDIGALIHFFLKFNRISYMREAIEIWQSADKKIDALKDIGEQIRNEITDSRRDSKKIADLRQRIRQLNDELHELENLFSLKLSEGARWVKLIAWQISVLILIIFVGIGLLVSRQIIKSIEKFEKQLALSESRFRSLKESNTIGIISWRLDGMIDEANDLFLNMLGFVQADIEKAAVNWRDITPIAFHAKDQKAIDELLIQGRCEPYEKALIHKQGYWVPVYIGAALLSGNREQGIAYVMDLSERKKAEQQLKLAATVFDFTSEGIMITDPSVRIVSVNQTLCKMTGYDQEELLGKPPSILQSGYVSTEQYQYMWDSLNQNGQWQGDIVDRTKNGALLPMRISISQVKDSDNQITHYVAILSDISERKAEEEHLRHIAHHDPLTDLPNRILFNDRLERAIKKAARSNTSLAVLFLDLDKFKPVNDLFGHKTGDRLLQSVAHRIARSVRETDTVTRLGGDEFAILLEDVTDLEMVDKILKHTVDVISETYLIDDRMIDIGVSAGMSIYPNDGTDIKTLLDRADKAMYENKKKATAANINR</sequence>
<dbReference type="InterPro" id="IPR001610">
    <property type="entry name" value="PAC"/>
</dbReference>
<dbReference type="OrthoDB" id="9812260at2"/>
<keyword evidence="3" id="KW-1133">Transmembrane helix</keyword>
<evidence type="ECO:0000259" key="6">
    <source>
        <dbReference type="PROSITE" id="PS50887"/>
    </source>
</evidence>
<evidence type="ECO:0000259" key="5">
    <source>
        <dbReference type="PROSITE" id="PS50113"/>
    </source>
</evidence>
<dbReference type="STRING" id="675511.GCA_000341735_01030"/>
<accession>A0A4P9UMX0</accession>
<feature type="transmembrane region" description="Helical" evidence="3">
    <location>
        <begin position="20"/>
        <end position="40"/>
    </location>
</feature>
<dbReference type="InterPro" id="IPR000160">
    <property type="entry name" value="GGDEF_dom"/>
</dbReference>
<proteinExistence type="predicted"/>
<organism evidence="7 8">
    <name type="scientific">Methylotuvimicrobium buryatense</name>
    <name type="common">Methylomicrobium buryatense</name>
    <dbReference type="NCBI Taxonomy" id="95641"/>
    <lineage>
        <taxon>Bacteria</taxon>
        <taxon>Pseudomonadati</taxon>
        <taxon>Pseudomonadota</taxon>
        <taxon>Gammaproteobacteria</taxon>
        <taxon>Methylococcales</taxon>
        <taxon>Methylococcaceae</taxon>
        <taxon>Methylotuvimicrobium</taxon>
    </lineage>
</organism>
<reference evidence="8" key="1">
    <citation type="journal article" date="2019" name="J. Bacteriol.">
        <title>A Mutagenic Screen Identifies a TonB-Dependent Receptor Required for the Lanthanide Metal Switch in the Type I Methanotroph 'Methylotuvimicrobium buryatense' 5GB1C.</title>
        <authorList>
            <person name="Groom J.D."/>
            <person name="Ford S.M."/>
            <person name="Pesesky M.W."/>
            <person name="Lidstrom M.E."/>
        </authorList>
    </citation>
    <scope>NUCLEOTIDE SEQUENCE [LARGE SCALE GENOMIC DNA]</scope>
    <source>
        <strain evidence="8">5GB1C</strain>
    </source>
</reference>
<keyword evidence="8" id="KW-1185">Reference proteome</keyword>
<protein>
    <submittedName>
        <fullName evidence="7">Diguanylate cyclase</fullName>
    </submittedName>
</protein>
<dbReference type="InterPro" id="IPR052163">
    <property type="entry name" value="DGC-Regulatory_Protein"/>
</dbReference>
<dbReference type="InterPro" id="IPR035965">
    <property type="entry name" value="PAS-like_dom_sf"/>
</dbReference>
<dbReference type="InterPro" id="IPR043128">
    <property type="entry name" value="Rev_trsase/Diguanyl_cyclase"/>
</dbReference>